<protein>
    <submittedName>
        <fullName evidence="2">Uncharacterized protein</fullName>
    </submittedName>
</protein>
<organism evidence="2">
    <name type="scientific">Cyprideis torosa</name>
    <dbReference type="NCBI Taxonomy" id="163714"/>
    <lineage>
        <taxon>Eukaryota</taxon>
        <taxon>Metazoa</taxon>
        <taxon>Ecdysozoa</taxon>
        <taxon>Arthropoda</taxon>
        <taxon>Crustacea</taxon>
        <taxon>Oligostraca</taxon>
        <taxon>Ostracoda</taxon>
        <taxon>Podocopa</taxon>
        <taxon>Podocopida</taxon>
        <taxon>Cytherocopina</taxon>
        <taxon>Cytheroidea</taxon>
        <taxon>Cytherideidae</taxon>
        <taxon>Cyprideis</taxon>
    </lineage>
</organism>
<name>A0A7R8W777_9CRUS</name>
<reference evidence="2" key="1">
    <citation type="submission" date="2020-11" db="EMBL/GenBank/DDBJ databases">
        <authorList>
            <person name="Tran Van P."/>
        </authorList>
    </citation>
    <scope>NUCLEOTIDE SEQUENCE</scope>
</reference>
<gene>
    <name evidence="2" type="ORF">CTOB1V02_LOCUS3028</name>
</gene>
<evidence type="ECO:0000313" key="2">
    <source>
        <dbReference type="EMBL" id="CAD7225080.1"/>
    </source>
</evidence>
<dbReference type="EMBL" id="OB660496">
    <property type="protein sequence ID" value="CAD7225080.1"/>
    <property type="molecule type" value="Genomic_DNA"/>
</dbReference>
<dbReference type="AlphaFoldDB" id="A0A7R8W777"/>
<accession>A0A7R8W777</accession>
<feature type="region of interest" description="Disordered" evidence="1">
    <location>
        <begin position="131"/>
        <end position="174"/>
    </location>
</feature>
<sequence>MVEHRCQFQPDSASVSAIRGSLRGAAWLLGCGHLGCRTFACSALPALRSLYQIATSFAELMTKLLCCSVRLKPPSRVGSPPYSPPPASTAVAGVGANMAAPVHHPHPLQAQLSFTVDDFMKQYGVELPPDEGDVFGATSVDPQSESDSDSGSSDHSGSGNSVILVPPSSASQPHTWDQVVVKGCQDYGLAYLKDMNDGASAGSDAQAPRSRGFLVALGSATTPPVACRLSLWLLCEKLELRTTPVPWQKPSASGGTVGPSREAFDLSWRF</sequence>
<proteinExistence type="predicted"/>
<feature type="compositionally biased region" description="Low complexity" evidence="1">
    <location>
        <begin position="149"/>
        <end position="161"/>
    </location>
</feature>
<evidence type="ECO:0000256" key="1">
    <source>
        <dbReference type="SAM" id="MobiDB-lite"/>
    </source>
</evidence>